<dbReference type="PANTHER" id="PTHR21248">
    <property type="entry name" value="CARDIOLIPIN SYNTHASE"/>
    <property type="match status" value="1"/>
</dbReference>
<evidence type="ECO:0000256" key="1">
    <source>
        <dbReference type="SAM" id="SignalP"/>
    </source>
</evidence>
<accession>A0ABU1BS22</accession>
<dbReference type="Gene3D" id="3.30.870.10">
    <property type="entry name" value="Endonuclease Chain A"/>
    <property type="match status" value="2"/>
</dbReference>
<dbReference type="EMBL" id="JAUYVH010000013">
    <property type="protein sequence ID" value="MDQ9171827.1"/>
    <property type="molecule type" value="Genomic_DNA"/>
</dbReference>
<organism evidence="3 4">
    <name type="scientific">Keguizhuia sedimenti</name>
    <dbReference type="NCBI Taxonomy" id="3064264"/>
    <lineage>
        <taxon>Bacteria</taxon>
        <taxon>Pseudomonadati</taxon>
        <taxon>Pseudomonadota</taxon>
        <taxon>Betaproteobacteria</taxon>
        <taxon>Burkholderiales</taxon>
        <taxon>Oxalobacteraceae</taxon>
        <taxon>Keguizhuia</taxon>
    </lineage>
</organism>
<reference evidence="3 4" key="1">
    <citation type="submission" date="2023-08" db="EMBL/GenBank/DDBJ databases">
        <title>Oxalobacteraceae gen .nov., isolated from river sludge outside the plant.</title>
        <authorList>
            <person name="Zhao S.Y."/>
        </authorList>
    </citation>
    <scope>NUCLEOTIDE SEQUENCE [LARGE SCALE GENOMIC DNA]</scope>
    <source>
        <strain evidence="3 4">R-40</strain>
    </source>
</reference>
<comment type="caution">
    <text evidence="3">The sequence shown here is derived from an EMBL/GenBank/DDBJ whole genome shotgun (WGS) entry which is preliminary data.</text>
</comment>
<sequence>MKAKPFTATLFAFLLWLPLAAHAALDRPFSFIDEEIARHEGQTGIYVLDTGAEALRTRAWLADHAEQSIEVQYFIWSTDNIGILAAEALMRAAKRGVKVRVIVDDLLIDAEDKTLIALTRHPNIDIRIYNPKNSVGVPLQARLLNVVTDFRGVNQRMHNKTFIVDGKIAITGGRNMAAEYYDYNHKFNFRDRDVLLLGEAVKAMQSSFDEFWKSELSVPVAQRYDGLGLLKKRVQIEENESDYIQQALHDYAKSPANFAPEIRTAINAVGSTAARMTGQVAWSKAEFISDMPGKNDNRIGLGGGGRTTSALAKLVEDAQERIVIQSPYLVLSDAALELFKRARKRGVRVRINTNSMASTDNFPAFSGYRNQRRQLLGLGFEIYEYKPHAATQRQMMQAVSKANGSAPITALHAKTMVVDSNIAYIGTFNFDPRSENLNTEAGVIIHNEELAQLIEAAIETDMHSSNSWNAATDDPDQYAPLSKRSKVRVLQTIPIKPLL</sequence>
<dbReference type="PROSITE" id="PS50035">
    <property type="entry name" value="PLD"/>
    <property type="match status" value="2"/>
</dbReference>
<evidence type="ECO:0000313" key="3">
    <source>
        <dbReference type="EMBL" id="MDQ9171827.1"/>
    </source>
</evidence>
<feature type="chain" id="PRO_5046706753" evidence="1">
    <location>
        <begin position="24"/>
        <end position="499"/>
    </location>
</feature>
<dbReference type="InterPro" id="IPR001736">
    <property type="entry name" value="PLipase_D/transphosphatidylase"/>
</dbReference>
<dbReference type="InterPro" id="IPR025202">
    <property type="entry name" value="PLD-like_dom"/>
</dbReference>
<name>A0ABU1BS22_9BURK</name>
<dbReference type="PANTHER" id="PTHR21248:SF12">
    <property type="entry name" value="CARDIOLIPIN SYNTHASE C"/>
    <property type="match status" value="1"/>
</dbReference>
<evidence type="ECO:0000259" key="2">
    <source>
        <dbReference type="PROSITE" id="PS50035"/>
    </source>
</evidence>
<dbReference type="SUPFAM" id="SSF56024">
    <property type="entry name" value="Phospholipase D/nuclease"/>
    <property type="match status" value="2"/>
</dbReference>
<feature type="signal peptide" evidence="1">
    <location>
        <begin position="1"/>
        <end position="23"/>
    </location>
</feature>
<keyword evidence="1" id="KW-0732">Signal</keyword>
<protein>
    <submittedName>
        <fullName evidence="3">Phospholipase D family protein</fullName>
    </submittedName>
</protein>
<gene>
    <name evidence="3" type="ORF">Q8A64_15545</name>
</gene>
<dbReference type="CDD" id="cd09113">
    <property type="entry name" value="PLDc_ymdC_like_2"/>
    <property type="match status" value="1"/>
</dbReference>
<feature type="domain" description="PLD phosphodiesterase" evidence="2">
    <location>
        <begin position="153"/>
        <end position="180"/>
    </location>
</feature>
<keyword evidence="4" id="KW-1185">Reference proteome</keyword>
<dbReference type="Pfam" id="PF13091">
    <property type="entry name" value="PLDc_2"/>
    <property type="match status" value="2"/>
</dbReference>
<dbReference type="RefSeq" id="WP_338437787.1">
    <property type="nucleotide sequence ID" value="NZ_JAUYVH010000013.1"/>
</dbReference>
<dbReference type="SMART" id="SM00155">
    <property type="entry name" value="PLDc"/>
    <property type="match status" value="2"/>
</dbReference>
<evidence type="ECO:0000313" key="4">
    <source>
        <dbReference type="Proteomes" id="UP001225596"/>
    </source>
</evidence>
<dbReference type="Proteomes" id="UP001225596">
    <property type="component" value="Unassembled WGS sequence"/>
</dbReference>
<dbReference type="CDD" id="cd09111">
    <property type="entry name" value="PLDc_ymdC_like_1"/>
    <property type="match status" value="1"/>
</dbReference>
<proteinExistence type="predicted"/>
<feature type="domain" description="PLD phosphodiesterase" evidence="2">
    <location>
        <begin position="407"/>
        <end position="434"/>
    </location>
</feature>